<evidence type="ECO:0000256" key="5">
    <source>
        <dbReference type="ARBA" id="ARBA00022917"/>
    </source>
</evidence>
<dbReference type="Pfam" id="PF01008">
    <property type="entry name" value="IF-2B"/>
    <property type="match status" value="1"/>
</dbReference>
<evidence type="ECO:0000256" key="3">
    <source>
        <dbReference type="ARBA" id="ARBA00022490"/>
    </source>
</evidence>
<evidence type="ECO:0000256" key="10">
    <source>
        <dbReference type="SAM" id="MobiDB-lite"/>
    </source>
</evidence>
<evidence type="ECO:0000256" key="8">
    <source>
        <dbReference type="ARBA" id="ARBA00046432"/>
    </source>
</evidence>
<gene>
    <name evidence="11" type="ORF">APUTEX25_004259</name>
</gene>
<evidence type="ECO:0000256" key="4">
    <source>
        <dbReference type="ARBA" id="ARBA00022540"/>
    </source>
</evidence>
<dbReference type="GO" id="GO:0005829">
    <property type="term" value="C:cytosol"/>
    <property type="evidence" value="ECO:0007669"/>
    <property type="project" value="UniProtKB-SubCell"/>
</dbReference>
<evidence type="ECO:0000256" key="1">
    <source>
        <dbReference type="ARBA" id="ARBA00004514"/>
    </source>
</evidence>
<organism evidence="11 12">
    <name type="scientific">Auxenochlorella protothecoides</name>
    <name type="common">Green microalga</name>
    <name type="synonym">Chlorella protothecoides</name>
    <dbReference type="NCBI Taxonomy" id="3075"/>
    <lineage>
        <taxon>Eukaryota</taxon>
        <taxon>Viridiplantae</taxon>
        <taxon>Chlorophyta</taxon>
        <taxon>core chlorophytes</taxon>
        <taxon>Trebouxiophyceae</taxon>
        <taxon>Chlorellales</taxon>
        <taxon>Chlorellaceae</taxon>
        <taxon>Auxenochlorella</taxon>
    </lineage>
</organism>
<keyword evidence="4" id="KW-0396">Initiation factor</keyword>
<keyword evidence="3" id="KW-0963">Cytoplasm</keyword>
<dbReference type="PANTHER" id="PTHR45859">
    <property type="entry name" value="TRANSLATION INITIATION FACTOR EIF-2B SUBUNIT BETA"/>
    <property type="match status" value="1"/>
</dbReference>
<dbReference type="AlphaFoldDB" id="A0A3M7L5W9"/>
<evidence type="ECO:0000256" key="2">
    <source>
        <dbReference type="ARBA" id="ARBA00007251"/>
    </source>
</evidence>
<proteinExistence type="inferred from homology"/>
<comment type="similarity">
    <text evidence="2 9">Belongs to the eIF-2B alpha/beta/delta subunits family.</text>
</comment>
<dbReference type="GO" id="GO:0003743">
    <property type="term" value="F:translation initiation factor activity"/>
    <property type="evidence" value="ECO:0007669"/>
    <property type="project" value="UniProtKB-KW"/>
</dbReference>
<accession>A0A3M7L5W9</accession>
<feature type="non-terminal residue" evidence="11">
    <location>
        <position position="1"/>
    </location>
</feature>
<feature type="region of interest" description="Disordered" evidence="10">
    <location>
        <begin position="120"/>
        <end position="140"/>
    </location>
</feature>
<dbReference type="SUPFAM" id="SSF100950">
    <property type="entry name" value="NagB/RpiA/CoA transferase-like"/>
    <property type="match status" value="1"/>
</dbReference>
<evidence type="ECO:0000256" key="6">
    <source>
        <dbReference type="ARBA" id="ARBA00044122"/>
    </source>
</evidence>
<dbReference type="InterPro" id="IPR042529">
    <property type="entry name" value="IF_2B-like_C"/>
</dbReference>
<dbReference type="GO" id="GO:0005851">
    <property type="term" value="C:eukaryotic translation initiation factor 2B complex"/>
    <property type="evidence" value="ECO:0007669"/>
    <property type="project" value="TreeGrafter"/>
</dbReference>
<dbReference type="InterPro" id="IPR037171">
    <property type="entry name" value="NagB/RpiA_transferase-like"/>
</dbReference>
<dbReference type="InterPro" id="IPR051855">
    <property type="entry name" value="eIF2B_beta_subunit"/>
</dbReference>
<protein>
    <recommendedName>
        <fullName evidence="6">Translation initiation factor eIF2B subunit beta</fullName>
    </recommendedName>
    <alternativeName>
        <fullName evidence="7">eIF2B GDP-GTP exchange factor subunit beta</fullName>
    </alternativeName>
</protein>
<comment type="subcellular location">
    <subcellularLocation>
        <location evidence="1">Cytoplasm</location>
        <location evidence="1">Cytosol</location>
    </subcellularLocation>
</comment>
<dbReference type="Gene3D" id="3.40.50.10470">
    <property type="entry name" value="Translation initiation factor eif-2b, domain 2"/>
    <property type="match status" value="1"/>
</dbReference>
<sequence>YYDRVQDFATRLRQRKVETSLDAAKGTAELLRQLVTSSRLSDPQSLLDEVKRVGLTLQAAQPTELVIGNIARRVLHIIREEVEADEEGQDEDLEVDHAQKESAPAMGGLSRAFRLSGGHGPATKLDASRHQDSPKKKSQPVTFWARKQEVIDGVNDLIEELKDIDSSIANQVTAWDEARCFLDLAWTFMGRWLGNLVLDSLRLGVTLPQVVTLYSVATQAVEHIHANEVILTFGYSRTVLQFLKRAREKRFFQAVVAEAAPTYEGQRMARELAALGIQTTAISDSAIYAMMARVNKVDVVVTAHALLADGGIMAPIGMHLVAMAAKHHAVPFVVLVGIYKLTPLFAHEPGLNFNELKSPASILPYNDEALLAAGTALLGTLEHIAHHDRSHHSSSCLDAESGLEFDVDDSVSTSHPYLQVHNPSFDYVPPALISLFITDQGHGFMPSYVYRQLYEWYHKSDW</sequence>
<dbReference type="Proteomes" id="UP000279271">
    <property type="component" value="Unassembled WGS sequence"/>
</dbReference>
<name>A0A3M7L5W9_AUXPR</name>
<dbReference type="EMBL" id="QOKY01000128">
    <property type="protein sequence ID" value="RMZ57425.1"/>
    <property type="molecule type" value="Genomic_DNA"/>
</dbReference>
<evidence type="ECO:0000256" key="7">
    <source>
        <dbReference type="ARBA" id="ARBA00044228"/>
    </source>
</evidence>
<reference evidence="12" key="1">
    <citation type="journal article" date="2018" name="Algal Res.">
        <title>Characterization of plant carbon substrate utilization by Auxenochlorella protothecoides.</title>
        <authorList>
            <person name="Vogler B.W."/>
            <person name="Starkenburg S.R."/>
            <person name="Sudasinghe N."/>
            <person name="Schambach J.Y."/>
            <person name="Rollin J.A."/>
            <person name="Pattathil S."/>
            <person name="Barry A.N."/>
        </authorList>
    </citation>
    <scope>NUCLEOTIDE SEQUENCE [LARGE SCALE GENOMIC DNA]</scope>
    <source>
        <strain evidence="12">UTEX 25</strain>
    </source>
</reference>
<dbReference type="PANTHER" id="PTHR45859:SF1">
    <property type="entry name" value="TRANSLATION INITIATION FACTOR EIF-2B SUBUNIT BETA"/>
    <property type="match status" value="1"/>
</dbReference>
<feature type="compositionally biased region" description="Basic and acidic residues" evidence="10">
    <location>
        <begin position="126"/>
        <end position="135"/>
    </location>
</feature>
<evidence type="ECO:0000256" key="9">
    <source>
        <dbReference type="RuleBase" id="RU003814"/>
    </source>
</evidence>
<evidence type="ECO:0000313" key="12">
    <source>
        <dbReference type="Proteomes" id="UP000279271"/>
    </source>
</evidence>
<comment type="subunit">
    <text evidence="8">Component of the translation initiation factor 2B (eIF2B) complex which is a heterodecamer of two sets of five different subunits: alpha, beta, gamma, delta and epsilon. Subunits alpha, beta and delta comprise a regulatory subcomplex and subunits epsilon and gamma comprise a catalytic subcomplex. Within the complex, the hexameric regulatory complex resides at the center, with the two heterodimeric catalytic subcomplexes bound on opposite sides.</text>
</comment>
<keyword evidence="5" id="KW-0648">Protein biosynthesis</keyword>
<dbReference type="InterPro" id="IPR000649">
    <property type="entry name" value="IF-2B-related"/>
</dbReference>
<evidence type="ECO:0000313" key="11">
    <source>
        <dbReference type="EMBL" id="RMZ57425.1"/>
    </source>
</evidence>
<dbReference type="GO" id="GO:0005085">
    <property type="term" value="F:guanyl-nucleotide exchange factor activity"/>
    <property type="evidence" value="ECO:0007669"/>
    <property type="project" value="TreeGrafter"/>
</dbReference>
<comment type="caution">
    <text evidence="11">The sequence shown here is derived from an EMBL/GenBank/DDBJ whole genome shotgun (WGS) entry which is preliminary data.</text>
</comment>